<accession>A0ABY6MFB2</accession>
<evidence type="ECO:0000313" key="3">
    <source>
        <dbReference type="Proteomes" id="UP001163156"/>
    </source>
</evidence>
<dbReference type="EMBL" id="CP110226">
    <property type="protein sequence ID" value="UZD21127.1"/>
    <property type="molecule type" value="Genomic_DNA"/>
</dbReference>
<sequence>MVLSIFENHLLGILVPLVLGSIALLHFLLFKEYIRQDKIQTKRLKEMESLVQTEILRSKGLNSQVGKLTEIKEKTQQQLDLIKLQVQSIKADEGNPKKKTR</sequence>
<keyword evidence="1" id="KW-0812">Transmembrane</keyword>
<evidence type="ECO:0000256" key="1">
    <source>
        <dbReference type="SAM" id="Phobius"/>
    </source>
</evidence>
<protein>
    <submittedName>
        <fullName evidence="2">Uncharacterized protein</fullName>
    </submittedName>
</protein>
<proteinExistence type="predicted"/>
<keyword evidence="3" id="KW-1185">Reference proteome</keyword>
<reference evidence="2" key="1">
    <citation type="submission" date="2022-10" db="EMBL/GenBank/DDBJ databases">
        <title>Algoriphagus sp. a novel bacteria isolate from halophytes salicornia europaea.</title>
        <authorList>
            <person name="Peng Y."/>
            <person name="Jiang L."/>
            <person name="Lee J."/>
        </authorList>
    </citation>
    <scope>NUCLEOTIDE SEQUENCE</scope>
    <source>
        <strain evidence="2">TR-M5</strain>
    </source>
</reference>
<organism evidence="2 3">
    <name type="scientific">Algoriphagus halophytocola</name>
    <dbReference type="NCBI Taxonomy" id="2991499"/>
    <lineage>
        <taxon>Bacteria</taxon>
        <taxon>Pseudomonadati</taxon>
        <taxon>Bacteroidota</taxon>
        <taxon>Cytophagia</taxon>
        <taxon>Cytophagales</taxon>
        <taxon>Cyclobacteriaceae</taxon>
        <taxon>Algoriphagus</taxon>
    </lineage>
</organism>
<name>A0ABY6MFB2_9BACT</name>
<evidence type="ECO:0000313" key="2">
    <source>
        <dbReference type="EMBL" id="UZD21127.1"/>
    </source>
</evidence>
<keyword evidence="1" id="KW-0472">Membrane</keyword>
<keyword evidence="1" id="KW-1133">Transmembrane helix</keyword>
<feature type="transmembrane region" description="Helical" evidence="1">
    <location>
        <begin position="12"/>
        <end position="30"/>
    </location>
</feature>
<dbReference type="Proteomes" id="UP001163156">
    <property type="component" value="Chromosome"/>
</dbReference>
<gene>
    <name evidence="2" type="ORF">OM944_10625</name>
</gene>
<dbReference type="RefSeq" id="WP_264807581.1">
    <property type="nucleotide sequence ID" value="NZ_CP110226.1"/>
</dbReference>